<dbReference type="Gene3D" id="3.40.50.2300">
    <property type="match status" value="2"/>
</dbReference>
<dbReference type="CDD" id="cd01392">
    <property type="entry name" value="HTH_LacI"/>
    <property type="match status" value="1"/>
</dbReference>
<dbReference type="GO" id="GO:0000976">
    <property type="term" value="F:transcription cis-regulatory region binding"/>
    <property type="evidence" value="ECO:0007669"/>
    <property type="project" value="TreeGrafter"/>
</dbReference>
<keyword evidence="2" id="KW-0805">Transcription regulation</keyword>
<organism evidence="6 7">
    <name type="scientific">Amycolatopsis taiwanensis</name>
    <dbReference type="NCBI Taxonomy" id="342230"/>
    <lineage>
        <taxon>Bacteria</taxon>
        <taxon>Bacillati</taxon>
        <taxon>Actinomycetota</taxon>
        <taxon>Actinomycetes</taxon>
        <taxon>Pseudonocardiales</taxon>
        <taxon>Pseudonocardiaceae</taxon>
        <taxon>Amycolatopsis</taxon>
    </lineage>
</organism>
<dbReference type="Pfam" id="PF00356">
    <property type="entry name" value="LacI"/>
    <property type="match status" value="1"/>
</dbReference>
<reference evidence="6" key="1">
    <citation type="submission" date="2023-03" db="EMBL/GenBank/DDBJ databases">
        <title>Amycolatopsis taiwanensis NBRC 103393.</title>
        <authorList>
            <person name="Ichikawa N."/>
            <person name="Sato H."/>
            <person name="Tonouchi N."/>
        </authorList>
    </citation>
    <scope>NUCLEOTIDE SEQUENCE</scope>
    <source>
        <strain evidence="6">NBRC 103393</strain>
    </source>
</reference>
<sequence>MGLRITLKDVAARAGVSRATASLVLRGAGRVSDATRRRVFDTMDELGYVYHRGAAALRTQRTDVVGVLVTDITNPFFAEMTLGLETELDTRGFVSLLANTLDDPRRQEHLLTALREHQVAGLVVVPTQGTGAALIDKLEAWGVTYLLATRYLEDRTTHYVGPDDTCGGELAARHLIERGCRTLAYLGGPAGATARRDRVRGVRAAAAGKAEVVDLPGETSGRGGMELANQLSEIPDGIVCHSDVVAFGVYRTLRDRGVPDPLVVGFDDVAEAALWEPPLTSISARPRELGRHAAEVLLRQLTSPSSDPEVVLVEPELVVRRSTGGTPRHLAS</sequence>
<gene>
    <name evidence="6" type="ORF">Atai01_30240</name>
</gene>
<dbReference type="PANTHER" id="PTHR30146:SF148">
    <property type="entry name" value="HTH-TYPE TRANSCRIPTIONAL REPRESSOR PURR-RELATED"/>
    <property type="match status" value="1"/>
</dbReference>
<dbReference type="GO" id="GO:0003700">
    <property type="term" value="F:DNA-binding transcription factor activity"/>
    <property type="evidence" value="ECO:0007669"/>
    <property type="project" value="TreeGrafter"/>
</dbReference>
<dbReference type="SUPFAM" id="SSF47413">
    <property type="entry name" value="lambda repressor-like DNA-binding domains"/>
    <property type="match status" value="1"/>
</dbReference>
<dbReference type="SUPFAM" id="SSF53822">
    <property type="entry name" value="Periplasmic binding protein-like I"/>
    <property type="match status" value="1"/>
</dbReference>
<dbReference type="AlphaFoldDB" id="A0A9W6R0Y2"/>
<evidence type="ECO:0000256" key="3">
    <source>
        <dbReference type="ARBA" id="ARBA00023125"/>
    </source>
</evidence>
<comment type="caution">
    <text evidence="6">The sequence shown here is derived from an EMBL/GenBank/DDBJ whole genome shotgun (WGS) entry which is preliminary data.</text>
</comment>
<dbReference type="SMART" id="SM00354">
    <property type="entry name" value="HTH_LACI"/>
    <property type="match status" value="1"/>
</dbReference>
<dbReference type="PROSITE" id="PS00356">
    <property type="entry name" value="HTH_LACI_1"/>
    <property type="match status" value="1"/>
</dbReference>
<name>A0A9W6R0Y2_9PSEU</name>
<keyword evidence="1" id="KW-0678">Repressor</keyword>
<keyword evidence="3" id="KW-0238">DNA-binding</keyword>
<dbReference type="InterPro" id="IPR000843">
    <property type="entry name" value="HTH_LacI"/>
</dbReference>
<dbReference type="Proteomes" id="UP001165136">
    <property type="component" value="Unassembled WGS sequence"/>
</dbReference>
<evidence type="ECO:0000259" key="5">
    <source>
        <dbReference type="PROSITE" id="PS50932"/>
    </source>
</evidence>
<dbReference type="Pfam" id="PF13377">
    <property type="entry name" value="Peripla_BP_3"/>
    <property type="match status" value="1"/>
</dbReference>
<evidence type="ECO:0000256" key="1">
    <source>
        <dbReference type="ARBA" id="ARBA00022491"/>
    </source>
</evidence>
<dbReference type="Gene3D" id="1.10.260.40">
    <property type="entry name" value="lambda repressor-like DNA-binding domains"/>
    <property type="match status" value="1"/>
</dbReference>
<evidence type="ECO:0000313" key="7">
    <source>
        <dbReference type="Proteomes" id="UP001165136"/>
    </source>
</evidence>
<accession>A0A9W6R0Y2</accession>
<protein>
    <submittedName>
        <fullName evidence="6">LacI family transcriptional regulator</fullName>
    </submittedName>
</protein>
<feature type="domain" description="HTH lacI-type" evidence="5">
    <location>
        <begin position="5"/>
        <end position="59"/>
    </location>
</feature>
<dbReference type="InterPro" id="IPR010982">
    <property type="entry name" value="Lambda_DNA-bd_dom_sf"/>
</dbReference>
<dbReference type="RefSeq" id="WP_285487222.1">
    <property type="nucleotide sequence ID" value="NZ_BSTI01000006.1"/>
</dbReference>
<dbReference type="EMBL" id="BSTI01000006">
    <property type="protein sequence ID" value="GLY66405.1"/>
    <property type="molecule type" value="Genomic_DNA"/>
</dbReference>
<dbReference type="InterPro" id="IPR046335">
    <property type="entry name" value="LacI/GalR-like_sensor"/>
</dbReference>
<dbReference type="InterPro" id="IPR028082">
    <property type="entry name" value="Peripla_BP_I"/>
</dbReference>
<evidence type="ECO:0000256" key="4">
    <source>
        <dbReference type="ARBA" id="ARBA00023163"/>
    </source>
</evidence>
<proteinExistence type="predicted"/>
<evidence type="ECO:0000313" key="6">
    <source>
        <dbReference type="EMBL" id="GLY66405.1"/>
    </source>
</evidence>
<keyword evidence="4" id="KW-0804">Transcription</keyword>
<keyword evidence="7" id="KW-1185">Reference proteome</keyword>
<dbReference type="PROSITE" id="PS50932">
    <property type="entry name" value="HTH_LACI_2"/>
    <property type="match status" value="1"/>
</dbReference>
<evidence type="ECO:0000256" key="2">
    <source>
        <dbReference type="ARBA" id="ARBA00023015"/>
    </source>
</evidence>
<dbReference type="PANTHER" id="PTHR30146">
    <property type="entry name" value="LACI-RELATED TRANSCRIPTIONAL REPRESSOR"/>
    <property type="match status" value="1"/>
</dbReference>